<keyword evidence="1" id="KW-1133">Transmembrane helix</keyword>
<protein>
    <submittedName>
        <fullName evidence="2">Uncharacterized protein</fullName>
    </submittedName>
</protein>
<dbReference type="InterPro" id="IPR055323">
    <property type="entry name" value="C57A10.07/YOR238W"/>
</dbReference>
<dbReference type="GO" id="GO:0005737">
    <property type="term" value="C:cytoplasm"/>
    <property type="evidence" value="ECO:0007669"/>
    <property type="project" value="TreeGrafter"/>
</dbReference>
<dbReference type="OrthoDB" id="4347at2759"/>
<dbReference type="PANTHER" id="PTHR28110:SF1">
    <property type="entry name" value="TRANSMEMBRANE PROTEIN"/>
    <property type="match status" value="1"/>
</dbReference>
<evidence type="ECO:0000313" key="2">
    <source>
        <dbReference type="EMBL" id="KZP18682.1"/>
    </source>
</evidence>
<dbReference type="CDD" id="cd06259">
    <property type="entry name" value="YdcF-like"/>
    <property type="match status" value="1"/>
</dbReference>
<evidence type="ECO:0000313" key="3">
    <source>
        <dbReference type="Proteomes" id="UP000076532"/>
    </source>
</evidence>
<gene>
    <name evidence="2" type="ORF">FIBSPDRAFT_791552</name>
</gene>
<dbReference type="InterPro" id="IPR003848">
    <property type="entry name" value="DUF218"/>
</dbReference>
<sequence length="333" mass="37483">MSALPTPVSSSKHRRPFRRSDVPISRARALDILLSRARVTNLGFLVLAVFAFLSFMYNLSFHFSYARIPWDAPPESILSTISRSAGSSSINHLIIVPGHSIWTGSDPSLRLNEDQWILETYQQGGGRVEAFVSHIVRGAELARQDQHSFLVFSGGQTRPGSTTTEAESYLRLAVSSGLLPPSPNPVTPFLRVTTEDHALDSYQNLLFSIARFHEVTGRWPSRITVVGYEMKRRRFEELHRQAMRWPRSRFSYVGIDAAGDGKAAQEGEVANGYLPYTKDAYGCHSMLLAKRRGRNMFSRFHSYYTSSPELGPLMNWCPDSQTALFRGPLPWDI</sequence>
<feature type="transmembrane region" description="Helical" evidence="1">
    <location>
        <begin position="39"/>
        <end position="59"/>
    </location>
</feature>
<dbReference type="EMBL" id="KV417570">
    <property type="protein sequence ID" value="KZP18682.1"/>
    <property type="molecule type" value="Genomic_DNA"/>
</dbReference>
<name>A0A166HBF0_9AGAM</name>
<reference evidence="2 3" key="1">
    <citation type="journal article" date="2016" name="Mol. Biol. Evol.">
        <title>Comparative Genomics of Early-Diverging Mushroom-Forming Fungi Provides Insights into the Origins of Lignocellulose Decay Capabilities.</title>
        <authorList>
            <person name="Nagy L.G."/>
            <person name="Riley R."/>
            <person name="Tritt A."/>
            <person name="Adam C."/>
            <person name="Daum C."/>
            <person name="Floudas D."/>
            <person name="Sun H."/>
            <person name="Yadav J.S."/>
            <person name="Pangilinan J."/>
            <person name="Larsson K.H."/>
            <person name="Matsuura K."/>
            <person name="Barry K."/>
            <person name="Labutti K."/>
            <person name="Kuo R."/>
            <person name="Ohm R.A."/>
            <person name="Bhattacharya S.S."/>
            <person name="Shirouzu T."/>
            <person name="Yoshinaga Y."/>
            <person name="Martin F.M."/>
            <person name="Grigoriev I.V."/>
            <person name="Hibbett D.S."/>
        </authorList>
    </citation>
    <scope>NUCLEOTIDE SEQUENCE [LARGE SCALE GENOMIC DNA]</scope>
    <source>
        <strain evidence="2 3">CBS 109695</strain>
    </source>
</reference>
<organism evidence="2 3">
    <name type="scientific">Athelia psychrophila</name>
    <dbReference type="NCBI Taxonomy" id="1759441"/>
    <lineage>
        <taxon>Eukaryota</taxon>
        <taxon>Fungi</taxon>
        <taxon>Dikarya</taxon>
        <taxon>Basidiomycota</taxon>
        <taxon>Agaricomycotina</taxon>
        <taxon>Agaricomycetes</taxon>
        <taxon>Agaricomycetidae</taxon>
        <taxon>Atheliales</taxon>
        <taxon>Atheliaceae</taxon>
        <taxon>Athelia</taxon>
    </lineage>
</organism>
<dbReference type="AlphaFoldDB" id="A0A166HBF0"/>
<dbReference type="Proteomes" id="UP000076532">
    <property type="component" value="Unassembled WGS sequence"/>
</dbReference>
<keyword evidence="3" id="KW-1185">Reference proteome</keyword>
<evidence type="ECO:0000256" key="1">
    <source>
        <dbReference type="SAM" id="Phobius"/>
    </source>
</evidence>
<keyword evidence="1" id="KW-0812">Transmembrane</keyword>
<feature type="non-terminal residue" evidence="2">
    <location>
        <position position="333"/>
    </location>
</feature>
<accession>A0A166HBF0</accession>
<keyword evidence="1" id="KW-0472">Membrane</keyword>
<proteinExistence type="predicted"/>
<dbReference type="PANTHER" id="PTHR28110">
    <property type="entry name" value="TRANSMEMBRANE PROTEIN"/>
    <property type="match status" value="1"/>
</dbReference>